<dbReference type="AlphaFoldDB" id="A0A2I1D0Z5"/>
<accession>A0A2I1D0Z5</accession>
<dbReference type="GeneID" id="36540386"/>
<reference evidence="2" key="1">
    <citation type="submission" date="2016-12" db="EMBL/GenBank/DDBJ databases">
        <title>The genomes of Aspergillus section Nigri reveals drivers in fungal speciation.</title>
        <authorList>
            <consortium name="DOE Joint Genome Institute"/>
            <person name="Vesth T.C."/>
            <person name="Nybo J."/>
            <person name="Theobald S."/>
            <person name="Brandl J."/>
            <person name="Frisvad J.C."/>
            <person name="Nielsen K.F."/>
            <person name="Lyhne E.K."/>
            <person name="Kogle M.E."/>
            <person name="Kuo A."/>
            <person name="Riley R."/>
            <person name="Clum A."/>
            <person name="Nolan M."/>
            <person name="Lipzen A."/>
            <person name="Salamov A."/>
            <person name="Henrissat B."/>
            <person name="Wiebenga A."/>
            <person name="De vries R.P."/>
            <person name="Grigoriev I.V."/>
            <person name="Mortensen U.H."/>
            <person name="Andersen M.R."/>
            <person name="Baker S.E."/>
        </authorList>
    </citation>
    <scope>NUCLEOTIDE SEQUENCE</scope>
    <source>
        <strain evidence="2">IBT 28561</strain>
    </source>
</reference>
<keyword evidence="1" id="KW-1133">Transmembrane helix</keyword>
<gene>
    <name evidence="2" type="ORF">P168DRAFT_164497</name>
</gene>
<organism evidence="2 3">
    <name type="scientific">Aspergillus campestris (strain IBT 28561)</name>
    <dbReference type="NCBI Taxonomy" id="1392248"/>
    <lineage>
        <taxon>Eukaryota</taxon>
        <taxon>Fungi</taxon>
        <taxon>Dikarya</taxon>
        <taxon>Ascomycota</taxon>
        <taxon>Pezizomycotina</taxon>
        <taxon>Eurotiomycetes</taxon>
        <taxon>Eurotiomycetidae</taxon>
        <taxon>Eurotiales</taxon>
        <taxon>Aspergillaceae</taxon>
        <taxon>Aspergillus</taxon>
        <taxon>Aspergillus subgen. Circumdati</taxon>
    </lineage>
</organism>
<dbReference type="EMBL" id="MSFM01000007">
    <property type="protein sequence ID" value="PKY03549.1"/>
    <property type="molecule type" value="Genomic_DNA"/>
</dbReference>
<name>A0A2I1D0Z5_ASPC2</name>
<keyword evidence="1" id="KW-0812">Transmembrane</keyword>
<comment type="caution">
    <text evidence="2">The sequence shown here is derived from an EMBL/GenBank/DDBJ whole genome shotgun (WGS) entry which is preliminary data.</text>
</comment>
<proteinExistence type="predicted"/>
<evidence type="ECO:0000313" key="3">
    <source>
        <dbReference type="Proteomes" id="UP000234254"/>
    </source>
</evidence>
<dbReference type="Proteomes" id="UP000234254">
    <property type="component" value="Unassembled WGS sequence"/>
</dbReference>
<evidence type="ECO:0000313" key="2">
    <source>
        <dbReference type="EMBL" id="PKY03549.1"/>
    </source>
</evidence>
<sequence length="75" mass="9313">MDWTPIPYHLPFVRFRHRPSTSLSYLSLLLSWELEDFPFYYYLYLYHDGSILAFSWCELKRERKKYTYLSTYLPS</sequence>
<feature type="transmembrane region" description="Helical" evidence="1">
    <location>
        <begin position="39"/>
        <end position="57"/>
    </location>
</feature>
<dbReference type="RefSeq" id="XP_024692143.1">
    <property type="nucleotide sequence ID" value="XM_024832863.1"/>
</dbReference>
<evidence type="ECO:0000256" key="1">
    <source>
        <dbReference type="SAM" id="Phobius"/>
    </source>
</evidence>
<keyword evidence="1" id="KW-0472">Membrane</keyword>
<keyword evidence="3" id="KW-1185">Reference proteome</keyword>
<dbReference type="VEuPathDB" id="FungiDB:P168DRAFT_164497"/>
<protein>
    <submittedName>
        <fullName evidence="2">Uncharacterized protein</fullName>
    </submittedName>
</protein>